<sequence>MWVHYFCPLFFRKDSDEQLMKKSRAGHHENDSDSCRRYRKHPKSQFAGNLCKHLERVYLKELAFSTKKGQQYGD</sequence>
<evidence type="ECO:0000313" key="2">
    <source>
        <dbReference type="Proteomes" id="UP000024635"/>
    </source>
</evidence>
<protein>
    <submittedName>
        <fullName evidence="1">Uncharacterized protein</fullName>
    </submittedName>
</protein>
<dbReference type="Proteomes" id="UP000024635">
    <property type="component" value="Unassembled WGS sequence"/>
</dbReference>
<reference evidence="2" key="1">
    <citation type="journal article" date="2015" name="Nat. Genet.">
        <title>The genome and transcriptome of the zoonotic hookworm Ancylostoma ceylanicum identify infection-specific gene families.</title>
        <authorList>
            <person name="Schwarz E.M."/>
            <person name="Hu Y."/>
            <person name="Antoshechkin I."/>
            <person name="Miller M.M."/>
            <person name="Sternberg P.W."/>
            <person name="Aroian R.V."/>
        </authorList>
    </citation>
    <scope>NUCLEOTIDE SEQUENCE</scope>
    <source>
        <strain evidence="2">HY135</strain>
    </source>
</reference>
<comment type="caution">
    <text evidence="1">The sequence shown here is derived from an EMBL/GenBank/DDBJ whole genome shotgun (WGS) entry which is preliminary data.</text>
</comment>
<keyword evidence="2" id="KW-1185">Reference proteome</keyword>
<dbReference type="AlphaFoldDB" id="A0A016WK82"/>
<dbReference type="EMBL" id="JARK01000256">
    <property type="protein sequence ID" value="EYC39438.1"/>
    <property type="molecule type" value="Genomic_DNA"/>
</dbReference>
<name>A0A016WK82_9BILA</name>
<evidence type="ECO:0000313" key="1">
    <source>
        <dbReference type="EMBL" id="EYC39438.1"/>
    </source>
</evidence>
<proteinExistence type="predicted"/>
<accession>A0A016WK82</accession>
<gene>
    <name evidence="1" type="primary">Acey_s0656.g1218</name>
    <name evidence="1" type="ORF">Y032_0656g1218</name>
</gene>
<organism evidence="1 2">
    <name type="scientific">Ancylostoma ceylanicum</name>
    <dbReference type="NCBI Taxonomy" id="53326"/>
    <lineage>
        <taxon>Eukaryota</taxon>
        <taxon>Metazoa</taxon>
        <taxon>Ecdysozoa</taxon>
        <taxon>Nematoda</taxon>
        <taxon>Chromadorea</taxon>
        <taxon>Rhabditida</taxon>
        <taxon>Rhabditina</taxon>
        <taxon>Rhabditomorpha</taxon>
        <taxon>Strongyloidea</taxon>
        <taxon>Ancylostomatidae</taxon>
        <taxon>Ancylostomatinae</taxon>
        <taxon>Ancylostoma</taxon>
    </lineage>
</organism>